<dbReference type="Proteomes" id="UP000823399">
    <property type="component" value="Unassembled WGS sequence"/>
</dbReference>
<evidence type="ECO:0000313" key="2">
    <source>
        <dbReference type="EMBL" id="KAG2102821.1"/>
    </source>
</evidence>
<feature type="domain" description="F-box" evidence="1">
    <location>
        <begin position="135"/>
        <end position="169"/>
    </location>
</feature>
<dbReference type="RefSeq" id="XP_041290288.1">
    <property type="nucleotide sequence ID" value="XM_041441820.1"/>
</dbReference>
<evidence type="ECO:0000259" key="1">
    <source>
        <dbReference type="Pfam" id="PF12937"/>
    </source>
</evidence>
<dbReference type="GeneID" id="64704079"/>
<dbReference type="CDD" id="cd09917">
    <property type="entry name" value="F-box_SF"/>
    <property type="match status" value="1"/>
</dbReference>
<keyword evidence="3" id="KW-1185">Reference proteome</keyword>
<dbReference type="InterPro" id="IPR036047">
    <property type="entry name" value="F-box-like_dom_sf"/>
</dbReference>
<dbReference type="EMBL" id="JABBWM010000046">
    <property type="protein sequence ID" value="KAG2102821.1"/>
    <property type="molecule type" value="Genomic_DNA"/>
</dbReference>
<dbReference type="Pfam" id="PF12937">
    <property type="entry name" value="F-box-like"/>
    <property type="match status" value="1"/>
</dbReference>
<sequence length="242" mass="27528">MFIGAYAYFLSFDISPSARFQEDTATRDSKALASLVLPPGRNEHPVKRKIEFSDPETPRKQQILESFSTDGVRLVVATPTKTIRHNTDLTSPTVKCLYREASDIFLKRKADAQLDPFTIKCAKFCELPPNARTFIWSLPVEILSSIASLLGVRDLHTLTQVSSLLREVSGPPFFANRNFSTSPQDTCYLRVDSPNFDVLMTWRRMYNFRSPCMLLCWIEADVQPAQLSTFLHFLQSVPRKSI</sequence>
<dbReference type="InterPro" id="IPR001810">
    <property type="entry name" value="F-box_dom"/>
</dbReference>
<dbReference type="SUPFAM" id="SSF81383">
    <property type="entry name" value="F-box domain"/>
    <property type="match status" value="1"/>
</dbReference>
<comment type="caution">
    <text evidence="2">The sequence shown here is derived from an EMBL/GenBank/DDBJ whole genome shotgun (WGS) entry which is preliminary data.</text>
</comment>
<dbReference type="AlphaFoldDB" id="A0A9P7JRB6"/>
<protein>
    <recommendedName>
        <fullName evidence="1">F-box domain-containing protein</fullName>
    </recommendedName>
</protein>
<dbReference type="OrthoDB" id="2625739at2759"/>
<name>A0A9P7JRB6_9AGAM</name>
<evidence type="ECO:0000313" key="3">
    <source>
        <dbReference type="Proteomes" id="UP000823399"/>
    </source>
</evidence>
<proteinExistence type="predicted"/>
<organism evidence="2 3">
    <name type="scientific">Suillus discolor</name>
    <dbReference type="NCBI Taxonomy" id="1912936"/>
    <lineage>
        <taxon>Eukaryota</taxon>
        <taxon>Fungi</taxon>
        <taxon>Dikarya</taxon>
        <taxon>Basidiomycota</taxon>
        <taxon>Agaricomycotina</taxon>
        <taxon>Agaricomycetes</taxon>
        <taxon>Agaricomycetidae</taxon>
        <taxon>Boletales</taxon>
        <taxon>Suillineae</taxon>
        <taxon>Suillaceae</taxon>
        <taxon>Suillus</taxon>
    </lineage>
</organism>
<reference evidence="2" key="1">
    <citation type="journal article" date="2020" name="New Phytol.">
        <title>Comparative genomics reveals dynamic genome evolution in host specialist ectomycorrhizal fungi.</title>
        <authorList>
            <person name="Lofgren L.A."/>
            <person name="Nguyen N.H."/>
            <person name="Vilgalys R."/>
            <person name="Ruytinx J."/>
            <person name="Liao H.L."/>
            <person name="Branco S."/>
            <person name="Kuo A."/>
            <person name="LaButti K."/>
            <person name="Lipzen A."/>
            <person name="Andreopoulos W."/>
            <person name="Pangilinan J."/>
            <person name="Riley R."/>
            <person name="Hundley H."/>
            <person name="Na H."/>
            <person name="Barry K."/>
            <person name="Grigoriev I.V."/>
            <person name="Stajich J.E."/>
            <person name="Kennedy P.G."/>
        </authorList>
    </citation>
    <scope>NUCLEOTIDE SEQUENCE</scope>
    <source>
        <strain evidence="2">FC423</strain>
    </source>
</reference>
<gene>
    <name evidence="2" type="ORF">F5147DRAFT_776176</name>
</gene>
<accession>A0A9P7JRB6</accession>